<gene>
    <name evidence="1" type="ORF">MNBD_GAMMA17-464</name>
</gene>
<dbReference type="InterPro" id="IPR007446">
    <property type="entry name" value="PilP"/>
</dbReference>
<dbReference type="Gene3D" id="2.30.30.830">
    <property type="match status" value="1"/>
</dbReference>
<dbReference type="Pfam" id="PF04351">
    <property type="entry name" value="PilP"/>
    <property type="match status" value="1"/>
</dbReference>
<accession>A0A3B0Z5W7</accession>
<sequence>MLKRRFNIGENRIQPLSDGAERGLIQTCYIGLCLSAVVMLSACSSGGTSDLEGFVAKVKAGNPGRVEPLPELKLFEKYAYSAYLDEIKDPFITWETINPKVDRLKSASGGVNDGVFPDGERAREALESYPLETLTMMGTLEYSNENWGLIKAPDGIIYRVKSGNYMGQNHGKISKINSEDIALTEIVSDGLGGWENRPVELSLNED</sequence>
<dbReference type="AlphaFoldDB" id="A0A3B0Z5W7"/>
<name>A0A3B0Z5W7_9ZZZZ</name>
<dbReference type="PIRSF" id="PIRSF016481">
    <property type="entry name" value="Pilus_assembly_PilP"/>
    <property type="match status" value="1"/>
</dbReference>
<proteinExistence type="predicted"/>
<evidence type="ECO:0000313" key="1">
    <source>
        <dbReference type="EMBL" id="VAW88845.1"/>
    </source>
</evidence>
<reference evidence="1" key="1">
    <citation type="submission" date="2018-06" db="EMBL/GenBank/DDBJ databases">
        <authorList>
            <person name="Zhirakovskaya E."/>
        </authorList>
    </citation>
    <scope>NUCLEOTIDE SEQUENCE</scope>
</reference>
<protein>
    <submittedName>
        <fullName evidence="1">Type IV pilus biogenesis protein PilP</fullName>
    </submittedName>
</protein>
<organism evidence="1">
    <name type="scientific">hydrothermal vent metagenome</name>
    <dbReference type="NCBI Taxonomy" id="652676"/>
    <lineage>
        <taxon>unclassified sequences</taxon>
        <taxon>metagenomes</taxon>
        <taxon>ecological metagenomes</taxon>
    </lineage>
</organism>
<dbReference type="EMBL" id="UOFQ01000110">
    <property type="protein sequence ID" value="VAW88845.1"/>
    <property type="molecule type" value="Genomic_DNA"/>
</dbReference>